<dbReference type="RefSeq" id="WP_179664755.1">
    <property type="nucleotide sequence ID" value="NZ_JACCBG010000001.1"/>
</dbReference>
<sequence length="95" mass="10326">MKKRILVAIAATVMGLTAAGPAVAQPTHSLAARHHHHRHHHHAGAHHSCTQTSSGTCIRGGEFCPQASYGDSGWDARGRRYVCKGDHTHPHWMLP</sequence>
<feature type="signal peptide" evidence="2">
    <location>
        <begin position="1"/>
        <end position="24"/>
    </location>
</feature>
<feature type="region of interest" description="Disordered" evidence="1">
    <location>
        <begin position="32"/>
        <end position="52"/>
    </location>
</feature>
<feature type="compositionally biased region" description="Basic residues" evidence="1">
    <location>
        <begin position="32"/>
        <end position="45"/>
    </location>
</feature>
<gene>
    <name evidence="3" type="ORF">BJZ21_003291</name>
</gene>
<evidence type="ECO:0000256" key="2">
    <source>
        <dbReference type="SAM" id="SignalP"/>
    </source>
</evidence>
<dbReference type="Proteomes" id="UP000535511">
    <property type="component" value="Unassembled WGS sequence"/>
</dbReference>
<dbReference type="AlphaFoldDB" id="A0A7Y9JCA6"/>
<keyword evidence="2" id="KW-0732">Signal</keyword>
<accession>A0A7Y9JCA6</accession>
<name>A0A7Y9JCA6_9ACTN</name>
<evidence type="ECO:0000313" key="4">
    <source>
        <dbReference type="Proteomes" id="UP000535511"/>
    </source>
</evidence>
<reference evidence="3 4" key="1">
    <citation type="submission" date="2020-07" db="EMBL/GenBank/DDBJ databases">
        <title>Sequencing the genomes of 1000 actinobacteria strains.</title>
        <authorList>
            <person name="Klenk H.-P."/>
        </authorList>
    </citation>
    <scope>NUCLEOTIDE SEQUENCE [LARGE SCALE GENOMIC DNA]</scope>
    <source>
        <strain evidence="3 4">DSM 21350</strain>
    </source>
</reference>
<protein>
    <submittedName>
        <fullName evidence="3">Uncharacterized protein</fullName>
    </submittedName>
</protein>
<evidence type="ECO:0000313" key="3">
    <source>
        <dbReference type="EMBL" id="NYD43208.1"/>
    </source>
</evidence>
<evidence type="ECO:0000256" key="1">
    <source>
        <dbReference type="SAM" id="MobiDB-lite"/>
    </source>
</evidence>
<proteinExistence type="predicted"/>
<organism evidence="3 4">
    <name type="scientific">Nocardioides panaciterrulae</name>
    <dbReference type="NCBI Taxonomy" id="661492"/>
    <lineage>
        <taxon>Bacteria</taxon>
        <taxon>Bacillati</taxon>
        <taxon>Actinomycetota</taxon>
        <taxon>Actinomycetes</taxon>
        <taxon>Propionibacteriales</taxon>
        <taxon>Nocardioidaceae</taxon>
        <taxon>Nocardioides</taxon>
    </lineage>
</organism>
<comment type="caution">
    <text evidence="3">The sequence shown here is derived from an EMBL/GenBank/DDBJ whole genome shotgun (WGS) entry which is preliminary data.</text>
</comment>
<keyword evidence="4" id="KW-1185">Reference proteome</keyword>
<dbReference type="EMBL" id="JACCBG010000001">
    <property type="protein sequence ID" value="NYD43208.1"/>
    <property type="molecule type" value="Genomic_DNA"/>
</dbReference>
<feature type="chain" id="PRO_5031526186" evidence="2">
    <location>
        <begin position="25"/>
        <end position="95"/>
    </location>
</feature>